<evidence type="ECO:0000313" key="3">
    <source>
        <dbReference type="EMBL" id="KHD76339.1"/>
    </source>
</evidence>
<evidence type="ECO:0000256" key="2">
    <source>
        <dbReference type="SAM" id="SignalP"/>
    </source>
</evidence>
<reference evidence="3 4" key="1">
    <citation type="submission" date="2014-10" db="EMBL/GenBank/DDBJ databases">
        <title>Draft genome sequence of Actinoplanes utahensis NRRL 12052.</title>
        <authorList>
            <person name="Velasco-Bucheli B."/>
            <person name="del Cerro C."/>
            <person name="Hormigo D."/>
            <person name="Garcia J.L."/>
            <person name="Acebal C."/>
            <person name="Arroyo M."/>
            <person name="de la Mata I."/>
        </authorList>
    </citation>
    <scope>NUCLEOTIDE SEQUENCE [LARGE SCALE GENOMIC DNA]</scope>
    <source>
        <strain evidence="3 4">NRRL 12052</strain>
    </source>
</reference>
<name>A0A0A6UPU6_ACTUT</name>
<protein>
    <submittedName>
        <fullName evidence="3">Uncharacterized protein</fullName>
    </submittedName>
</protein>
<accession>A0A0A6UPU6</accession>
<sequence length="88" mass="9452">MIAFFRSALVLLAFAVAPLVPAVTPDTSCGYVVDDGTPACAPSELPAAMRREVEDRTRIFWGFSGLVVLAVTGGLTRLVRHPARNRLP</sequence>
<keyword evidence="4" id="KW-1185">Reference proteome</keyword>
<feature type="chain" id="PRO_5002034021" evidence="2">
    <location>
        <begin position="23"/>
        <end position="88"/>
    </location>
</feature>
<feature type="transmembrane region" description="Helical" evidence="1">
    <location>
        <begin position="59"/>
        <end position="79"/>
    </location>
</feature>
<keyword evidence="1" id="KW-0472">Membrane</keyword>
<dbReference type="Proteomes" id="UP000054537">
    <property type="component" value="Unassembled WGS sequence"/>
</dbReference>
<comment type="caution">
    <text evidence="3">The sequence shown here is derived from an EMBL/GenBank/DDBJ whole genome shotgun (WGS) entry which is preliminary data.</text>
</comment>
<feature type="signal peptide" evidence="2">
    <location>
        <begin position="1"/>
        <end position="22"/>
    </location>
</feature>
<keyword evidence="2" id="KW-0732">Signal</keyword>
<dbReference type="AlphaFoldDB" id="A0A0A6UPU6"/>
<organism evidence="3 4">
    <name type="scientific">Actinoplanes utahensis</name>
    <dbReference type="NCBI Taxonomy" id="1869"/>
    <lineage>
        <taxon>Bacteria</taxon>
        <taxon>Bacillati</taxon>
        <taxon>Actinomycetota</taxon>
        <taxon>Actinomycetes</taxon>
        <taxon>Micromonosporales</taxon>
        <taxon>Micromonosporaceae</taxon>
        <taxon>Actinoplanes</taxon>
    </lineage>
</organism>
<proteinExistence type="predicted"/>
<gene>
    <name evidence="3" type="ORF">MB27_18240</name>
</gene>
<evidence type="ECO:0000313" key="4">
    <source>
        <dbReference type="Proteomes" id="UP000054537"/>
    </source>
</evidence>
<keyword evidence="1" id="KW-1133">Transmembrane helix</keyword>
<dbReference type="OrthoDB" id="5195572at2"/>
<evidence type="ECO:0000256" key="1">
    <source>
        <dbReference type="SAM" id="Phobius"/>
    </source>
</evidence>
<keyword evidence="1" id="KW-0812">Transmembrane</keyword>
<dbReference type="EMBL" id="JRTT01000019">
    <property type="protein sequence ID" value="KHD76339.1"/>
    <property type="molecule type" value="Genomic_DNA"/>
</dbReference>
<dbReference type="RefSeq" id="WP_043525820.1">
    <property type="nucleotide sequence ID" value="NZ_BAABKU010000006.1"/>
</dbReference>